<dbReference type="Proteomes" id="UP000191931">
    <property type="component" value="Unassembled WGS sequence"/>
</dbReference>
<evidence type="ECO:0000313" key="4">
    <source>
        <dbReference type="Proteomes" id="UP000191931"/>
    </source>
</evidence>
<keyword evidence="1" id="KW-1133">Transmembrane helix</keyword>
<proteinExistence type="predicted"/>
<sequence>MNVRSICWRIKIFAFGFLYLVQAWFIKISNQMSSVLFPEIKSHKILTDKEIGSILKCADFFTKFFTLHTGRKCFFRSYIMGNLLRKEGIPAVMNIGLFTHQQTRKRRGHCWLTLNDEPFKEKRDPFIMFPVDLGAGYNGIRYWTDGINPKIEK</sequence>
<dbReference type="Pfam" id="PF13471">
    <property type="entry name" value="Transglut_core3"/>
    <property type="match status" value="1"/>
</dbReference>
<organism evidence="3 4">
    <name type="scientific">Desulfamplus magnetovallimortis</name>
    <dbReference type="NCBI Taxonomy" id="1246637"/>
    <lineage>
        <taxon>Bacteria</taxon>
        <taxon>Pseudomonadati</taxon>
        <taxon>Thermodesulfobacteriota</taxon>
        <taxon>Desulfobacteria</taxon>
        <taxon>Desulfobacterales</taxon>
        <taxon>Desulfobacteraceae</taxon>
        <taxon>Desulfamplus</taxon>
    </lineage>
</organism>
<feature type="transmembrane region" description="Helical" evidence="1">
    <location>
        <begin position="6"/>
        <end position="26"/>
    </location>
</feature>
<keyword evidence="1" id="KW-0812">Transmembrane</keyword>
<accession>A0A1W1HI39</accession>
<dbReference type="STRING" id="1246637.MTBBW1_60016"/>
<keyword evidence="1" id="KW-0472">Membrane</keyword>
<dbReference type="EMBL" id="FWEV01000303">
    <property type="protein sequence ID" value="SLM32116.1"/>
    <property type="molecule type" value="Genomic_DNA"/>
</dbReference>
<feature type="domain" description="Microcin J25-processing protein McjB C-terminal" evidence="2">
    <location>
        <begin position="58"/>
        <end position="123"/>
    </location>
</feature>
<name>A0A1W1HI39_9BACT</name>
<reference evidence="3 4" key="1">
    <citation type="submission" date="2017-03" db="EMBL/GenBank/DDBJ databases">
        <authorList>
            <person name="Afonso C.L."/>
            <person name="Miller P.J."/>
            <person name="Scott M.A."/>
            <person name="Spackman E."/>
            <person name="Goraichik I."/>
            <person name="Dimitrov K.M."/>
            <person name="Suarez D.L."/>
            <person name="Swayne D.E."/>
        </authorList>
    </citation>
    <scope>NUCLEOTIDE SEQUENCE [LARGE SCALE GENOMIC DNA]</scope>
    <source>
        <strain evidence="3">PRJEB14757</strain>
    </source>
</reference>
<evidence type="ECO:0000256" key="1">
    <source>
        <dbReference type="SAM" id="Phobius"/>
    </source>
</evidence>
<dbReference type="RefSeq" id="WP_080797909.1">
    <property type="nucleotide sequence ID" value="NZ_LT828540.1"/>
</dbReference>
<keyword evidence="4" id="KW-1185">Reference proteome</keyword>
<dbReference type="InterPro" id="IPR032708">
    <property type="entry name" value="McjB_C"/>
</dbReference>
<evidence type="ECO:0000313" key="3">
    <source>
        <dbReference type="EMBL" id="SLM32116.1"/>
    </source>
</evidence>
<gene>
    <name evidence="3" type="ORF">MTBBW1_60016</name>
</gene>
<protein>
    <recommendedName>
        <fullName evidence="2">Microcin J25-processing protein McjB C-terminal domain-containing protein</fullName>
    </recommendedName>
</protein>
<evidence type="ECO:0000259" key="2">
    <source>
        <dbReference type="Pfam" id="PF13471"/>
    </source>
</evidence>
<dbReference type="AlphaFoldDB" id="A0A1W1HI39"/>